<gene>
    <name evidence="2" type="ordered locus">Terro_4186</name>
</gene>
<accession>I3ZMC3</accession>
<dbReference type="AlphaFoldDB" id="I3ZMC3"/>
<dbReference type="EMBL" id="CP003379">
    <property type="protein sequence ID" value="AFL90391.1"/>
    <property type="molecule type" value="Genomic_DNA"/>
</dbReference>
<evidence type="ECO:0000313" key="2">
    <source>
        <dbReference type="EMBL" id="AFL90391.1"/>
    </source>
</evidence>
<proteinExistence type="predicted"/>
<name>I3ZMC3_TERRK</name>
<organism evidence="2 3">
    <name type="scientific">Terriglobus roseus (strain DSM 18391 / NRRL B-41598 / KBS 63)</name>
    <dbReference type="NCBI Taxonomy" id="926566"/>
    <lineage>
        <taxon>Bacteria</taxon>
        <taxon>Pseudomonadati</taxon>
        <taxon>Acidobacteriota</taxon>
        <taxon>Terriglobia</taxon>
        <taxon>Terriglobales</taxon>
        <taxon>Acidobacteriaceae</taxon>
        <taxon>Terriglobus</taxon>
    </lineage>
</organism>
<reference evidence="2 3" key="1">
    <citation type="submission" date="2012-06" db="EMBL/GenBank/DDBJ databases">
        <title>Complete genome of Terriglobus roseus DSM 18391.</title>
        <authorList>
            <consortium name="US DOE Joint Genome Institute (JGI-PGF)"/>
            <person name="Lucas S."/>
            <person name="Copeland A."/>
            <person name="Lapidus A."/>
            <person name="Glavina del Rio T."/>
            <person name="Dalin E."/>
            <person name="Tice H."/>
            <person name="Bruce D."/>
            <person name="Goodwin L."/>
            <person name="Pitluck S."/>
            <person name="Peters L."/>
            <person name="Mikhailova N."/>
            <person name="Munk A.C.C."/>
            <person name="Kyrpides N."/>
            <person name="Mavromatis K."/>
            <person name="Ivanova N."/>
            <person name="Brettin T."/>
            <person name="Detter J.C."/>
            <person name="Han C."/>
            <person name="Larimer F."/>
            <person name="Land M."/>
            <person name="Hauser L."/>
            <person name="Markowitz V."/>
            <person name="Cheng J.-F."/>
            <person name="Hugenholtz P."/>
            <person name="Woyke T."/>
            <person name="Wu D."/>
            <person name="Brambilla E."/>
            <person name="Klenk H.-P."/>
            <person name="Eisen J.A."/>
        </authorList>
    </citation>
    <scope>NUCLEOTIDE SEQUENCE [LARGE SCALE GENOMIC DNA]</scope>
    <source>
        <strain evidence="3">DSM 18391 / NRRL B-41598 / KBS 63</strain>
    </source>
</reference>
<dbReference type="HOGENOM" id="CLU_2720947_0_0_0"/>
<protein>
    <submittedName>
        <fullName evidence="2">Uncharacterized protein</fullName>
    </submittedName>
</protein>
<dbReference type="KEGG" id="trs:Terro_4186"/>
<dbReference type="Proteomes" id="UP000006056">
    <property type="component" value="Chromosome"/>
</dbReference>
<evidence type="ECO:0000256" key="1">
    <source>
        <dbReference type="SAM" id="MobiDB-lite"/>
    </source>
</evidence>
<dbReference type="STRING" id="926566.Terro_4186"/>
<keyword evidence="3" id="KW-1185">Reference proteome</keyword>
<dbReference type="OrthoDB" id="123528at2"/>
<evidence type="ECO:0000313" key="3">
    <source>
        <dbReference type="Proteomes" id="UP000006056"/>
    </source>
</evidence>
<dbReference type="RefSeq" id="WP_014787651.1">
    <property type="nucleotide sequence ID" value="NC_018014.1"/>
</dbReference>
<sequence length="72" mass="8369">MSDHRCAACSKGRMFRSGRRGLWENYVLPLMGKYPWRCGFCRTRVMLTDRGPERQYVRNSPSKPVDAETEGI</sequence>
<feature type="region of interest" description="Disordered" evidence="1">
    <location>
        <begin position="52"/>
        <end position="72"/>
    </location>
</feature>